<keyword evidence="1" id="KW-0067">ATP-binding</keyword>
<dbReference type="EMBL" id="DVNJ01000029">
    <property type="protein sequence ID" value="HIU63134.1"/>
    <property type="molecule type" value="Genomic_DNA"/>
</dbReference>
<dbReference type="Gene3D" id="3.30.1490.20">
    <property type="entry name" value="ATP-grasp fold, A domain"/>
    <property type="match status" value="1"/>
</dbReference>
<comment type="caution">
    <text evidence="3">The sequence shown here is derived from an EMBL/GenBank/DDBJ whole genome shotgun (WGS) entry which is preliminary data.</text>
</comment>
<dbReference type="Pfam" id="PF21360">
    <property type="entry name" value="PylC-like_N"/>
    <property type="match status" value="1"/>
</dbReference>
<dbReference type="NCBIfam" id="NF009406">
    <property type="entry name" value="PRK12767.1-5"/>
    <property type="match status" value="1"/>
</dbReference>
<dbReference type="SUPFAM" id="SSF56059">
    <property type="entry name" value="Glutathione synthetase ATP-binding domain-like"/>
    <property type="match status" value="1"/>
</dbReference>
<dbReference type="AlphaFoldDB" id="A0A9D1MNA1"/>
<organism evidence="3 4">
    <name type="scientific">Candidatus Caccalectryoclostridium excrementigallinarum</name>
    <dbReference type="NCBI Taxonomy" id="2840710"/>
    <lineage>
        <taxon>Bacteria</taxon>
        <taxon>Bacillati</taxon>
        <taxon>Bacillota</taxon>
        <taxon>Clostridia</taxon>
        <taxon>Christensenellales</taxon>
        <taxon>Christensenellaceae</taxon>
        <taxon>Christensenellaceae incertae sedis</taxon>
        <taxon>Candidatus Caccalectryoclostridium</taxon>
    </lineage>
</organism>
<evidence type="ECO:0000256" key="1">
    <source>
        <dbReference type="PROSITE-ProRule" id="PRU00409"/>
    </source>
</evidence>
<dbReference type="InterPro" id="IPR011761">
    <property type="entry name" value="ATP-grasp"/>
</dbReference>
<dbReference type="InterPro" id="IPR048764">
    <property type="entry name" value="PylC_N"/>
</dbReference>
<evidence type="ECO:0000259" key="2">
    <source>
        <dbReference type="PROSITE" id="PS50975"/>
    </source>
</evidence>
<name>A0A9D1MNA1_9FIRM</name>
<feature type="domain" description="ATP-grasp" evidence="2">
    <location>
        <begin position="117"/>
        <end position="293"/>
    </location>
</feature>
<dbReference type="Proteomes" id="UP000824145">
    <property type="component" value="Unassembled WGS sequence"/>
</dbReference>
<reference evidence="3" key="2">
    <citation type="journal article" date="2021" name="PeerJ">
        <title>Extensive microbial diversity within the chicken gut microbiome revealed by metagenomics and culture.</title>
        <authorList>
            <person name="Gilroy R."/>
            <person name="Ravi A."/>
            <person name="Getino M."/>
            <person name="Pursley I."/>
            <person name="Horton D.L."/>
            <person name="Alikhan N.F."/>
            <person name="Baker D."/>
            <person name="Gharbi K."/>
            <person name="Hall N."/>
            <person name="Watson M."/>
            <person name="Adriaenssens E.M."/>
            <person name="Foster-Nyarko E."/>
            <person name="Jarju S."/>
            <person name="Secka A."/>
            <person name="Antonio M."/>
            <person name="Oren A."/>
            <person name="Chaudhuri R.R."/>
            <person name="La Ragione R."/>
            <person name="Hildebrand F."/>
            <person name="Pallen M.J."/>
        </authorList>
    </citation>
    <scope>NUCLEOTIDE SEQUENCE</scope>
    <source>
        <strain evidence="3">9366</strain>
    </source>
</reference>
<dbReference type="InterPro" id="IPR013815">
    <property type="entry name" value="ATP_grasp_subdomain_1"/>
</dbReference>
<protein>
    <submittedName>
        <fullName evidence="3">ATP-grasp domain-containing protein</fullName>
    </submittedName>
</protein>
<accession>A0A9D1MNA1</accession>
<sequence>MINILILSAGTRNKVVRYFKKTLAGQGKVVATDCQNIAPAIYDADKCYIVPRITSPDYIDIIAGICQKEHINGILSLIDPELELLAENREKFEKIGVTCIVSPLEAVKMAFDKMKMFRFCESNGIDSVKSYDDIDRFKADLAKGKIAFPVFVKPICGSCSINIQRVEDMAMLEELWRRYDNLMIQEFMTGQEIGADVYIDPLSGEVIEIFTKKKLLMRAGETDKSVSFKEAKLFEFIENFVTKAGYKWNIDIDIFEKDGKYFVSEVNPRFGGGYPHAYECGCDFMQLIKNNLEGKKNKPNIGDYDDDVYMMKYLDVMIKRGEELR</sequence>
<dbReference type="Gene3D" id="3.30.470.20">
    <property type="entry name" value="ATP-grasp fold, B domain"/>
    <property type="match status" value="1"/>
</dbReference>
<evidence type="ECO:0000313" key="3">
    <source>
        <dbReference type="EMBL" id="HIU63134.1"/>
    </source>
</evidence>
<proteinExistence type="predicted"/>
<evidence type="ECO:0000313" key="4">
    <source>
        <dbReference type="Proteomes" id="UP000824145"/>
    </source>
</evidence>
<dbReference type="Gene3D" id="3.40.50.20">
    <property type="match status" value="1"/>
</dbReference>
<reference evidence="3" key="1">
    <citation type="submission" date="2020-10" db="EMBL/GenBank/DDBJ databases">
        <authorList>
            <person name="Gilroy R."/>
        </authorList>
    </citation>
    <scope>NUCLEOTIDE SEQUENCE</scope>
    <source>
        <strain evidence="3">9366</strain>
    </source>
</reference>
<gene>
    <name evidence="3" type="ORF">IAB07_05160</name>
</gene>
<dbReference type="GO" id="GO:0046872">
    <property type="term" value="F:metal ion binding"/>
    <property type="evidence" value="ECO:0007669"/>
    <property type="project" value="InterPro"/>
</dbReference>
<dbReference type="PROSITE" id="PS50975">
    <property type="entry name" value="ATP_GRASP"/>
    <property type="match status" value="1"/>
</dbReference>
<dbReference type="Pfam" id="PF15632">
    <property type="entry name" value="ATPgrasp_Ter"/>
    <property type="match status" value="1"/>
</dbReference>
<keyword evidence="1" id="KW-0547">Nucleotide-binding</keyword>
<dbReference type="GO" id="GO:0005524">
    <property type="term" value="F:ATP binding"/>
    <property type="evidence" value="ECO:0007669"/>
    <property type="project" value="UniProtKB-UniRule"/>
</dbReference>